<protein>
    <recommendedName>
        <fullName evidence="3">PAAR domain-containing protein</fullName>
    </recommendedName>
</protein>
<gene>
    <name evidence="1" type="ORF">PchlO6_2791</name>
</gene>
<dbReference type="RefSeq" id="WP_009048644.1">
    <property type="nucleotide sequence ID" value="NZ_CM001490.1"/>
</dbReference>
<organism evidence="1 2">
    <name type="scientific">Pseudomonas chlororaphis O6</name>
    <dbReference type="NCBI Taxonomy" id="1037915"/>
    <lineage>
        <taxon>Bacteria</taxon>
        <taxon>Pseudomonadati</taxon>
        <taxon>Pseudomonadota</taxon>
        <taxon>Gammaproteobacteria</taxon>
        <taxon>Pseudomonadales</taxon>
        <taxon>Pseudomonadaceae</taxon>
        <taxon>Pseudomonas</taxon>
    </lineage>
</organism>
<proteinExistence type="predicted"/>
<dbReference type="CDD" id="cd14744">
    <property type="entry name" value="PAAR_CT_2"/>
    <property type="match status" value="1"/>
</dbReference>
<accession>A0AB33WR47</accession>
<dbReference type="AlphaFoldDB" id="A0AB33WR47"/>
<dbReference type="Pfam" id="PF05488">
    <property type="entry name" value="PAAR_motif"/>
    <property type="match status" value="1"/>
</dbReference>
<sequence>MAYVIREGDPTTTGGKVIAGSSTTIVEYRKVARITDPVWCPVCQSVGYIAEGHNTWLDNQQAIAVEGCAVQCGCPVGSNRLVATQSSVLSDNQPPVPVPAALVPQVVANTHQWAEAIRRGYSQNQFADSVPRDQVKGLTPISETALSARAQASQQSVEPGFYIVQSPMSRAALEVVLFGQPDAALLEKFRRLNPQLTDTAKPGQMVVLSHPENHQCTREEALLMDAAEKVSAALDTLTPEEAVFMVQYRQQIESVLSYGSTSLGVATSAAGNHLDSIKRTLQEIESLHQRYFLRDGHLRSVQFFAERRTLFTRLDTHLTTITKMSIAFPDHPDLKTALGISSRSLVHHWTKAGAAGQIPGYATHIEGVSKASKVLKYGGWIGTALGGGASYVKVQDVCTAGSKKACEKVRFTETGSFAGGVGAGMAIGAVMGVSGGGGAAICVAIGVPSAGAGGVVCGLIVAGVASYAAGKAGEKGGEIMGEIIYEADK</sequence>
<reference evidence="1 2" key="1">
    <citation type="journal article" date="2012" name="PLoS Genet.">
        <title>Comparative Genomics of Plant-Associated Pseudomonas spp.: Insights into Diversity and Inheritance of Traits Involved in Multitrophic Interactions.</title>
        <authorList>
            <person name="Loper J.E."/>
            <person name="Hassan K.A."/>
            <person name="Mavrodi D.V."/>
            <person name="Davis E.W.II."/>
            <person name="Lim C.K."/>
            <person name="Shaffer B.T."/>
            <person name="Elbourne L.D."/>
            <person name="Stockwell V.O."/>
            <person name="Hartney S.L."/>
            <person name="Breakwell K."/>
            <person name="Henkels M.D."/>
            <person name="Tetu S.G."/>
            <person name="Rangel L.I."/>
            <person name="Kidarsa T.A."/>
            <person name="Wilson N.L."/>
            <person name="van de Mortel J.E."/>
            <person name="Song C."/>
            <person name="Blumhagen R."/>
            <person name="Radune D."/>
            <person name="Hostetler J.B."/>
            <person name="Brinkac L.M."/>
            <person name="Durkin A.S."/>
            <person name="Kluepfel D.A."/>
            <person name="Wechter W.P."/>
            <person name="Anderson A.J."/>
            <person name="Kim Y.C."/>
            <person name="Pierson L.S.III."/>
            <person name="Pierson E.A."/>
            <person name="Lindow S.E."/>
            <person name="Kobayashi D.Y."/>
            <person name="Raaijmakers J.M."/>
            <person name="Weller D.M."/>
            <person name="Thomashow L.S."/>
            <person name="Allen A.E."/>
            <person name="Paulsen I.T."/>
        </authorList>
    </citation>
    <scope>NUCLEOTIDE SEQUENCE [LARGE SCALE GENOMIC DNA]</scope>
    <source>
        <strain evidence="1 2">O6</strain>
    </source>
</reference>
<dbReference type="InterPro" id="IPR008727">
    <property type="entry name" value="PAAR_motif"/>
</dbReference>
<name>A0AB33WR47_9PSED</name>
<evidence type="ECO:0008006" key="3">
    <source>
        <dbReference type="Google" id="ProtNLM"/>
    </source>
</evidence>
<comment type="caution">
    <text evidence="1">The sequence shown here is derived from an EMBL/GenBank/DDBJ whole genome shotgun (WGS) entry which is preliminary data.</text>
</comment>
<dbReference type="EMBL" id="AHOT01000020">
    <property type="protein sequence ID" value="EIM15596.1"/>
    <property type="molecule type" value="Genomic_DNA"/>
</dbReference>
<evidence type="ECO:0000313" key="1">
    <source>
        <dbReference type="EMBL" id="EIM15596.1"/>
    </source>
</evidence>
<evidence type="ECO:0000313" key="2">
    <source>
        <dbReference type="Proteomes" id="UP000003790"/>
    </source>
</evidence>
<dbReference type="Gene3D" id="2.60.200.60">
    <property type="match status" value="1"/>
</dbReference>
<dbReference type="Proteomes" id="UP000003790">
    <property type="component" value="Chromosome"/>
</dbReference>